<evidence type="ECO:0000313" key="3">
    <source>
        <dbReference type="Proteomes" id="UP000216345"/>
    </source>
</evidence>
<gene>
    <name evidence="2" type="ORF">CEV32_4794</name>
</gene>
<dbReference type="AlphaFoldDB" id="A0A256FL25"/>
<evidence type="ECO:0000313" key="2">
    <source>
        <dbReference type="EMBL" id="OYR15519.1"/>
    </source>
</evidence>
<feature type="region of interest" description="Disordered" evidence="1">
    <location>
        <begin position="69"/>
        <end position="88"/>
    </location>
</feature>
<keyword evidence="3" id="KW-1185">Reference proteome</keyword>
<dbReference type="Proteomes" id="UP000216345">
    <property type="component" value="Unassembled WGS sequence"/>
</dbReference>
<organism evidence="2 3">
    <name type="scientific">Brucella rhizosphaerae</name>
    <dbReference type="NCBI Taxonomy" id="571254"/>
    <lineage>
        <taxon>Bacteria</taxon>
        <taxon>Pseudomonadati</taxon>
        <taxon>Pseudomonadota</taxon>
        <taxon>Alphaproteobacteria</taxon>
        <taxon>Hyphomicrobiales</taxon>
        <taxon>Brucellaceae</taxon>
        <taxon>Brucella/Ochrobactrum group</taxon>
        <taxon>Brucella</taxon>
    </lineage>
</organism>
<comment type="caution">
    <text evidence="2">The sequence shown here is derived from an EMBL/GenBank/DDBJ whole genome shotgun (WGS) entry which is preliminary data.</text>
</comment>
<reference evidence="2 3" key="1">
    <citation type="submission" date="2017-07" db="EMBL/GenBank/DDBJ databases">
        <title>Phylogenetic study on the rhizospheric bacterium Ochrobactrum sp. A44.</title>
        <authorList>
            <person name="Krzyzanowska D.M."/>
            <person name="Ossowicki A."/>
            <person name="Rajewska M."/>
            <person name="Maciag T."/>
            <person name="Kaczynski Z."/>
            <person name="Czerwicka M."/>
            <person name="Jafra S."/>
        </authorList>
    </citation>
    <scope>NUCLEOTIDE SEQUENCE [LARGE SCALE GENOMIC DNA]</scope>
    <source>
        <strain evidence="2 3">PR17</strain>
    </source>
</reference>
<proteinExistence type="predicted"/>
<evidence type="ECO:0000256" key="1">
    <source>
        <dbReference type="SAM" id="MobiDB-lite"/>
    </source>
</evidence>
<accession>A0A256FL25</accession>
<name>A0A256FL25_9HYPH</name>
<dbReference type="EMBL" id="NNRK01000025">
    <property type="protein sequence ID" value="OYR15519.1"/>
    <property type="molecule type" value="Genomic_DNA"/>
</dbReference>
<sequence length="88" mass="9570">MRIYIYGGVLRQIENKVGKAKLEPSQITRHPLLDALGFPVVVVRAVTEDDAAAQAVRLVKGWLLEAAVPEAANENQPTPHGENINDAD</sequence>
<protein>
    <submittedName>
        <fullName evidence="2">Uncharacterized protein</fullName>
    </submittedName>
</protein>